<protein>
    <submittedName>
        <fullName evidence="2">LVIVD repeat-containing protein</fullName>
    </submittedName>
</protein>
<dbReference type="AlphaFoldDB" id="A0A1I6G5M9"/>
<dbReference type="Proteomes" id="UP000198531">
    <property type="component" value="Unassembled WGS sequence"/>
</dbReference>
<dbReference type="RefSeq" id="WP_089804456.1">
    <property type="nucleotide sequence ID" value="NZ_FOYT01000001.1"/>
</dbReference>
<feature type="region of interest" description="Disordered" evidence="1">
    <location>
        <begin position="284"/>
        <end position="304"/>
    </location>
</feature>
<dbReference type="EMBL" id="FOYT01000001">
    <property type="protein sequence ID" value="SFR37431.1"/>
    <property type="molecule type" value="Genomic_DNA"/>
</dbReference>
<proteinExistence type="predicted"/>
<dbReference type="OrthoDB" id="134269at2157"/>
<feature type="region of interest" description="Disordered" evidence="1">
    <location>
        <begin position="410"/>
        <end position="477"/>
    </location>
</feature>
<dbReference type="InterPro" id="IPR011044">
    <property type="entry name" value="Quino_amine_DH_bsu"/>
</dbReference>
<feature type="compositionally biased region" description="Low complexity" evidence="1">
    <location>
        <begin position="452"/>
        <end position="477"/>
    </location>
</feature>
<keyword evidence="3" id="KW-1185">Reference proteome</keyword>
<organism evidence="2 3">
    <name type="scientific">Halogeometricum rufum</name>
    <dbReference type="NCBI Taxonomy" id="553469"/>
    <lineage>
        <taxon>Archaea</taxon>
        <taxon>Methanobacteriati</taxon>
        <taxon>Methanobacteriota</taxon>
        <taxon>Stenosarchaea group</taxon>
        <taxon>Halobacteria</taxon>
        <taxon>Halobacteriales</taxon>
        <taxon>Haloferacaceae</taxon>
        <taxon>Halogeometricum</taxon>
    </lineage>
</organism>
<dbReference type="InterPro" id="IPR013211">
    <property type="entry name" value="LVIVD"/>
</dbReference>
<dbReference type="Pfam" id="PF08309">
    <property type="entry name" value="LVIVD"/>
    <property type="match status" value="2"/>
</dbReference>
<accession>A0A1I6G5M9</accession>
<evidence type="ECO:0000313" key="3">
    <source>
        <dbReference type="Proteomes" id="UP000198531"/>
    </source>
</evidence>
<name>A0A1I6G5M9_9EURY</name>
<dbReference type="STRING" id="553469.SAMN04487947_0604"/>
<dbReference type="SUPFAM" id="SSF50969">
    <property type="entry name" value="YVTN repeat-like/Quinoprotein amine dehydrogenase"/>
    <property type="match status" value="1"/>
</dbReference>
<gene>
    <name evidence="2" type="ORF">SAMN04487947_0604</name>
</gene>
<evidence type="ECO:0000256" key="1">
    <source>
        <dbReference type="SAM" id="MobiDB-lite"/>
    </source>
</evidence>
<sequence length="501" mass="52932">MHRREFLRTGALLGAAGLSLSASGRVDAHPGPYEPYGSVDVDGTKEAVVSPDGTVAYLAASTGYATVDVSVPDRPRVLAEVREPVDEHENGPLRGIYDVKLDATDPETLVVVGPANPLPGAVAGVLVVDVSDPAAPERVSFFETAYPIHNCFARDGHAYLTRNDGDTNVLVVMDLQSGRAVGRWSLPDVDEAWTDVSNGRKSLHDVYVHEDTAYLAHWDAGTWILDVSDPTAPTHVGSVDAPDPTELAGSGRGEALVPPGNHHYVATDESGTLLGVGKESWARRVGTNDDDEESRLVGGPSGIDLWDVSDPAAPERHSTIDPPPSPNPTYGGVWTTAHNFEFRDGRLYSAWYRGGVKRHDVSDPSTPEELAWWRMPDEASFWTARLAKPGAETGFFVGASRGVDDVPGRLYTFPDHAGQQLSPPPLGDESNASGGSGDATATESLVVTPTPDAAGSNGTTAATDSAGTATRAPGFGPGVAAGALGVAAWRLLRRARRESRE</sequence>
<evidence type="ECO:0000313" key="2">
    <source>
        <dbReference type="EMBL" id="SFR37431.1"/>
    </source>
</evidence>
<reference evidence="3" key="1">
    <citation type="submission" date="2016-10" db="EMBL/GenBank/DDBJ databases">
        <authorList>
            <person name="Varghese N."/>
            <person name="Submissions S."/>
        </authorList>
    </citation>
    <scope>NUCLEOTIDE SEQUENCE [LARGE SCALE GENOMIC DNA]</scope>
    <source>
        <strain evidence="3">CGMCC 1.7736</strain>
    </source>
</reference>